<evidence type="ECO:0000313" key="2">
    <source>
        <dbReference type="EMBL" id="NGY04052.1"/>
    </source>
</evidence>
<dbReference type="InterPro" id="IPR023393">
    <property type="entry name" value="START-like_dom_sf"/>
</dbReference>
<dbReference type="PANTHER" id="PTHR38588:SF1">
    <property type="entry name" value="BLL0334 PROTEIN"/>
    <property type="match status" value="1"/>
</dbReference>
<feature type="transmembrane region" description="Helical" evidence="1">
    <location>
        <begin position="204"/>
        <end position="224"/>
    </location>
</feature>
<dbReference type="PANTHER" id="PTHR38588">
    <property type="entry name" value="BLL0334 PROTEIN"/>
    <property type="match status" value="1"/>
</dbReference>
<dbReference type="SUPFAM" id="SSF55961">
    <property type="entry name" value="Bet v1-like"/>
    <property type="match status" value="1"/>
</dbReference>
<dbReference type="Proteomes" id="UP000472676">
    <property type="component" value="Unassembled WGS sequence"/>
</dbReference>
<keyword evidence="1" id="KW-1133">Transmembrane helix</keyword>
<keyword evidence="3" id="KW-1185">Reference proteome</keyword>
<evidence type="ECO:0000256" key="1">
    <source>
        <dbReference type="SAM" id="Phobius"/>
    </source>
</evidence>
<organism evidence="2 3">
    <name type="scientific">Solimonas terrae</name>
    <dbReference type="NCBI Taxonomy" id="1396819"/>
    <lineage>
        <taxon>Bacteria</taxon>
        <taxon>Pseudomonadati</taxon>
        <taxon>Pseudomonadota</taxon>
        <taxon>Gammaproteobacteria</taxon>
        <taxon>Nevskiales</taxon>
        <taxon>Nevskiaceae</taxon>
        <taxon>Solimonas</taxon>
    </lineage>
</organism>
<keyword evidence="1" id="KW-0472">Membrane</keyword>
<comment type="caution">
    <text evidence="2">The sequence shown here is derived from an EMBL/GenBank/DDBJ whole genome shotgun (WGS) entry which is preliminary data.</text>
</comment>
<name>A0A6M2BN20_9GAMM</name>
<reference evidence="2 3" key="1">
    <citation type="journal article" date="2014" name="Int. J. Syst. Evol. Microbiol.">
        <title>Solimonas terrae sp. nov., isolated from soil.</title>
        <authorList>
            <person name="Kim S.J."/>
            <person name="Moon J.Y."/>
            <person name="Weon H.Y."/>
            <person name="Ahn J.H."/>
            <person name="Chen W.M."/>
            <person name="Kwon S.W."/>
        </authorList>
    </citation>
    <scope>NUCLEOTIDE SEQUENCE [LARGE SCALE GENOMIC DNA]</scope>
    <source>
        <strain evidence="2 3">KIS83-12</strain>
    </source>
</reference>
<dbReference type="Pfam" id="PF06240">
    <property type="entry name" value="COXG"/>
    <property type="match status" value="1"/>
</dbReference>
<proteinExistence type="predicted"/>
<dbReference type="EMBL" id="JAAMOW010000002">
    <property type="protein sequence ID" value="NGY04052.1"/>
    <property type="molecule type" value="Genomic_DNA"/>
</dbReference>
<protein>
    <submittedName>
        <fullName evidence="2">Carbon monoxide dehydrogenase subunit G</fullName>
    </submittedName>
</protein>
<evidence type="ECO:0000313" key="3">
    <source>
        <dbReference type="Proteomes" id="UP000472676"/>
    </source>
</evidence>
<dbReference type="Gene3D" id="3.30.530.20">
    <property type="match status" value="1"/>
</dbReference>
<accession>A0A6M2BN20</accession>
<keyword evidence="1" id="KW-0812">Transmembrane</keyword>
<gene>
    <name evidence="2" type="ORF">G7Y85_04690</name>
</gene>
<feature type="transmembrane region" description="Helical" evidence="1">
    <location>
        <begin position="176"/>
        <end position="192"/>
    </location>
</feature>
<dbReference type="InterPro" id="IPR010419">
    <property type="entry name" value="CO_DH_gsu"/>
</dbReference>
<dbReference type="AlphaFoldDB" id="A0A6M2BN20"/>
<sequence length="247" mass="25751">MKMSGEQRIAAQREQVWQALNDPDVLKRCIPGCQSLAKESDTRMVATVEIKIGPIGARFNGAVELADINAPDSYTLIMEGQAGTVGFVKSIVKVKLQDDGGNTLLTWDADAQVGGRLAQLGGPIMDATSKQLAARFFSQFANIIAPTRKAAVAGQPVTAGAAGGTVYAPASGGSRIAWLLAVLVAGLVGYLFGRGMNADPHSEWMGISIGLLLVIVGGAGVLLGRRSAAPVVTLDANLLAQLLEKNR</sequence>
<dbReference type="RefSeq" id="WP_166252557.1">
    <property type="nucleotide sequence ID" value="NZ_JAAMOW010000002.1"/>
</dbReference>
<dbReference type="CDD" id="cd05018">
    <property type="entry name" value="CoxG"/>
    <property type="match status" value="1"/>
</dbReference>